<protein>
    <submittedName>
        <fullName evidence="1">Uncharacterized protein</fullName>
    </submittedName>
</protein>
<keyword evidence="2" id="KW-1185">Reference proteome</keyword>
<evidence type="ECO:0000313" key="2">
    <source>
        <dbReference type="Proteomes" id="UP000714420"/>
    </source>
</evidence>
<sequence>MEHSESAMGINVPWFVEYVSSFIEGAEESPHETTSRDVPLARVRRQYPLMSKLYL</sequence>
<proteinExistence type="predicted"/>
<reference evidence="1 2" key="1">
    <citation type="submission" date="2020-05" db="EMBL/GenBank/DDBJ databases">
        <title>Distinct polysaccharide utilization as determinants for interspecies competition between intestinal Prevotella spp.</title>
        <authorList>
            <person name="Galvez E.J.C."/>
            <person name="Iljazovic A."/>
            <person name="Strowig T."/>
        </authorList>
    </citation>
    <scope>NUCLEOTIDE SEQUENCE [LARGE SCALE GENOMIC DNA]</scope>
    <source>
        <strain evidence="1 2">PMUR</strain>
    </source>
</reference>
<comment type="caution">
    <text evidence="1">The sequence shown here is derived from an EMBL/GenBank/DDBJ whole genome shotgun (WGS) entry which is preliminary data.</text>
</comment>
<dbReference type="Proteomes" id="UP000714420">
    <property type="component" value="Unassembled WGS sequence"/>
</dbReference>
<organism evidence="1 2">
    <name type="scientific">Xylanibacter muris</name>
    <dbReference type="NCBI Taxonomy" id="2736290"/>
    <lineage>
        <taxon>Bacteria</taxon>
        <taxon>Pseudomonadati</taxon>
        <taxon>Bacteroidota</taxon>
        <taxon>Bacteroidia</taxon>
        <taxon>Bacteroidales</taxon>
        <taxon>Prevotellaceae</taxon>
        <taxon>Xylanibacter</taxon>
    </lineage>
</organism>
<gene>
    <name evidence="1" type="ORF">HPS56_06440</name>
</gene>
<evidence type="ECO:0000313" key="1">
    <source>
        <dbReference type="EMBL" id="NPD91993.1"/>
    </source>
</evidence>
<dbReference type="RefSeq" id="WP_172275348.1">
    <property type="nucleotide sequence ID" value="NZ_JABKKF010000005.1"/>
</dbReference>
<dbReference type="EMBL" id="JABKKF010000005">
    <property type="protein sequence ID" value="NPD91993.1"/>
    <property type="molecule type" value="Genomic_DNA"/>
</dbReference>
<name>A0ABX2AM92_9BACT</name>
<accession>A0ABX2AM92</accession>